<evidence type="ECO:0000313" key="3">
    <source>
        <dbReference type="Proteomes" id="UP001055420"/>
    </source>
</evidence>
<protein>
    <submittedName>
        <fullName evidence="2">Outer membrane beta-barrel family protein</fullName>
    </submittedName>
</protein>
<evidence type="ECO:0000259" key="1">
    <source>
        <dbReference type="Pfam" id="PF14905"/>
    </source>
</evidence>
<accession>A0ABY4XTF3</accession>
<dbReference type="Pfam" id="PF14905">
    <property type="entry name" value="OMP_b-brl_3"/>
    <property type="match status" value="1"/>
</dbReference>
<dbReference type="InterPro" id="IPR041700">
    <property type="entry name" value="OMP_b-brl_3"/>
</dbReference>
<reference evidence="2" key="1">
    <citation type="submission" date="2022-06" db="EMBL/GenBank/DDBJ databases">
        <title>Novel species in genus Dyadobacter.</title>
        <authorList>
            <person name="Ma C."/>
        </authorList>
    </citation>
    <scope>NUCLEOTIDE SEQUENCE</scope>
    <source>
        <strain evidence="2">CY22</strain>
    </source>
</reference>
<dbReference type="EMBL" id="CP098805">
    <property type="protein sequence ID" value="USJ33259.1"/>
    <property type="molecule type" value="Genomic_DNA"/>
</dbReference>
<proteinExistence type="predicted"/>
<dbReference type="Proteomes" id="UP001055420">
    <property type="component" value="Chromosome"/>
</dbReference>
<sequence length="108" mass="11982">MQDNQTKLYYGTHANLGLSANSGVRLSAAFQPGSWWDINVMGGAYRLREKSAYLSSAFDYHLFSYDANLTQYFTIHTKAAVKAEISGTYNGPGILLIILLKRNAASRK</sequence>
<organism evidence="2 3">
    <name type="scientific">Dyadobacter chenhuakuii</name>
    <dbReference type="NCBI Taxonomy" id="2909339"/>
    <lineage>
        <taxon>Bacteria</taxon>
        <taxon>Pseudomonadati</taxon>
        <taxon>Bacteroidota</taxon>
        <taxon>Cytophagia</taxon>
        <taxon>Cytophagales</taxon>
        <taxon>Spirosomataceae</taxon>
        <taxon>Dyadobacter</taxon>
    </lineage>
</organism>
<gene>
    <name evidence="2" type="ORF">NFI80_11000</name>
</gene>
<keyword evidence="3" id="KW-1185">Reference proteome</keyword>
<feature type="domain" description="Outer membrane protein beta-barrel" evidence="1">
    <location>
        <begin position="2"/>
        <end position="94"/>
    </location>
</feature>
<dbReference type="RefSeq" id="WP_252172114.1">
    <property type="nucleotide sequence ID" value="NZ_CP098805.1"/>
</dbReference>
<evidence type="ECO:0000313" key="2">
    <source>
        <dbReference type="EMBL" id="USJ33259.1"/>
    </source>
</evidence>
<name>A0ABY4XTF3_9BACT</name>